<proteinExistence type="predicted"/>
<keyword evidence="6 9" id="KW-1133">Transmembrane helix</keyword>
<dbReference type="RefSeq" id="WP_226610448.1">
    <property type="nucleotide sequence ID" value="NZ_JAJAQI010000028.1"/>
</dbReference>
<feature type="transmembrane region" description="Helical" evidence="9">
    <location>
        <begin position="315"/>
        <end position="342"/>
    </location>
</feature>
<keyword evidence="7 9" id="KW-0472">Membrane</keyword>
<evidence type="ECO:0000256" key="1">
    <source>
        <dbReference type="ARBA" id="ARBA00004651"/>
    </source>
</evidence>
<evidence type="ECO:0000256" key="8">
    <source>
        <dbReference type="SAM" id="MobiDB-lite"/>
    </source>
</evidence>
<dbReference type="SUPFAM" id="SSF90123">
    <property type="entry name" value="ABC transporter transmembrane region"/>
    <property type="match status" value="1"/>
</dbReference>
<comment type="caution">
    <text evidence="12">The sequence shown here is derived from an EMBL/GenBank/DDBJ whole genome shotgun (WGS) entry which is preliminary data.</text>
</comment>
<feature type="transmembrane region" description="Helical" evidence="9">
    <location>
        <begin position="168"/>
        <end position="189"/>
    </location>
</feature>
<feature type="transmembrane region" description="Helical" evidence="9">
    <location>
        <begin position="291"/>
        <end position="309"/>
    </location>
</feature>
<feature type="transmembrane region" description="Helical" evidence="9">
    <location>
        <begin position="46"/>
        <end position="70"/>
    </location>
</feature>
<dbReference type="PANTHER" id="PTHR11384:SF59">
    <property type="entry name" value="LYSOSOMAL COBALAMIN TRANSPORTER ABCD4"/>
    <property type="match status" value="1"/>
</dbReference>
<dbReference type="Gene3D" id="3.40.50.300">
    <property type="entry name" value="P-loop containing nucleotide triphosphate hydrolases"/>
    <property type="match status" value="1"/>
</dbReference>
<dbReference type="GO" id="GO:0005524">
    <property type="term" value="F:ATP binding"/>
    <property type="evidence" value="ECO:0007669"/>
    <property type="project" value="UniProtKB-KW"/>
</dbReference>
<dbReference type="GO" id="GO:0016887">
    <property type="term" value="F:ATP hydrolysis activity"/>
    <property type="evidence" value="ECO:0007669"/>
    <property type="project" value="InterPro"/>
</dbReference>
<evidence type="ECO:0000256" key="3">
    <source>
        <dbReference type="ARBA" id="ARBA00022692"/>
    </source>
</evidence>
<evidence type="ECO:0000256" key="9">
    <source>
        <dbReference type="SAM" id="Phobius"/>
    </source>
</evidence>
<dbReference type="Gene3D" id="1.20.1560.10">
    <property type="entry name" value="ABC transporter type 1, transmembrane domain"/>
    <property type="match status" value="1"/>
</dbReference>
<feature type="domain" description="ABC transporter" evidence="10">
    <location>
        <begin position="391"/>
        <end position="611"/>
    </location>
</feature>
<evidence type="ECO:0000259" key="10">
    <source>
        <dbReference type="PROSITE" id="PS50893"/>
    </source>
</evidence>
<evidence type="ECO:0000256" key="2">
    <source>
        <dbReference type="ARBA" id="ARBA00022448"/>
    </source>
</evidence>
<comment type="subcellular location">
    <subcellularLocation>
        <location evidence="1">Cell membrane</location>
        <topology evidence="1">Multi-pass membrane protein</topology>
    </subcellularLocation>
</comment>
<dbReference type="SUPFAM" id="SSF52540">
    <property type="entry name" value="P-loop containing nucleoside triphosphate hydrolases"/>
    <property type="match status" value="1"/>
</dbReference>
<dbReference type="Pfam" id="PF06472">
    <property type="entry name" value="ABC_membrane_2"/>
    <property type="match status" value="1"/>
</dbReference>
<dbReference type="InterPro" id="IPR017871">
    <property type="entry name" value="ABC_transporter-like_CS"/>
</dbReference>
<dbReference type="EMBL" id="JAJAQI010000028">
    <property type="protein sequence ID" value="MCB4823569.1"/>
    <property type="molecule type" value="Genomic_DNA"/>
</dbReference>
<feature type="region of interest" description="Disordered" evidence="8">
    <location>
        <begin position="594"/>
        <end position="630"/>
    </location>
</feature>
<keyword evidence="2" id="KW-0813">Transport</keyword>
<dbReference type="PROSITE" id="PS50929">
    <property type="entry name" value="ABC_TM1F"/>
    <property type="match status" value="1"/>
</dbReference>
<keyword evidence="13" id="KW-1185">Reference proteome</keyword>
<dbReference type="Pfam" id="PF00005">
    <property type="entry name" value="ABC_tran"/>
    <property type="match status" value="1"/>
</dbReference>
<protein>
    <submittedName>
        <fullName evidence="12">ABC transporter ATP-binding protein/permease</fullName>
    </submittedName>
</protein>
<name>A0A9X1L9D5_9PROT</name>
<dbReference type="GO" id="GO:0140359">
    <property type="term" value="F:ABC-type transporter activity"/>
    <property type="evidence" value="ECO:0007669"/>
    <property type="project" value="InterPro"/>
</dbReference>
<dbReference type="InterPro" id="IPR003593">
    <property type="entry name" value="AAA+_ATPase"/>
</dbReference>
<keyword evidence="4" id="KW-0547">Nucleotide-binding</keyword>
<sequence>MRERQDREEEPAEGPARPWDAGGDGLLRRFLRLAGGYYASEERRSAWILTACVLGFTILQVLVQIRLNLWNRDFFDALENRDLPAFSRQIGLFLVLALAGMAVAVLQLYARQTLQLRWRAWLVLHLQQRWLERSRHYRMGFAAEAADNPDQRISENTRWATQHAVEMAVGLLQAGLMLVSFVGILWTLSGPLHVAFGANEFAIPGYMVFAAILYAMAGSGLTWLIGRPMVDINIRRNQAEADHRFALVRLRENSEGVALIRGEADEERGLRHGFARVTGAMAELFRTERRLMWLTSAYGMLLTIFPALVASPRYFAGAITLGVLMQITAAFYQVTTSLNWFVDNWPRLADWRSHAERVLALDRAFGAAEPPPGSSGIEVTEGPAEDGREVLAFRRLSVASADGARVIREAEAEIRPGERVLITGESGIGKSTLFRVIAGLWPWGSGQVRVPPHGQVMFMPQRPYLPLGTLRAAIAYPAAPGRFADAAMRAALERCGLAHLAPRLEEAQRWDRILSLGEQQRLAFARLLLHRPRWVFMDEATAALDEANQDAMMRLFREELEGTALVSIGHRPGLDAYHDRTLTLVRGTEGARLEAPRARPPAAALPRRRPAMAGGQRHARATSRRREARG</sequence>
<dbReference type="PROSITE" id="PS00211">
    <property type="entry name" value="ABC_TRANSPORTER_1"/>
    <property type="match status" value="1"/>
</dbReference>
<dbReference type="CDD" id="cd03223">
    <property type="entry name" value="ABCD_peroxisomal_ALDP"/>
    <property type="match status" value="1"/>
</dbReference>
<accession>A0A9X1L9D5</accession>
<feature type="transmembrane region" description="Helical" evidence="9">
    <location>
        <begin position="201"/>
        <end position="226"/>
    </location>
</feature>
<evidence type="ECO:0000256" key="7">
    <source>
        <dbReference type="ARBA" id="ARBA00023136"/>
    </source>
</evidence>
<evidence type="ECO:0000259" key="11">
    <source>
        <dbReference type="PROSITE" id="PS50929"/>
    </source>
</evidence>
<evidence type="ECO:0000256" key="4">
    <source>
        <dbReference type="ARBA" id="ARBA00022741"/>
    </source>
</evidence>
<feature type="transmembrane region" description="Helical" evidence="9">
    <location>
        <begin position="90"/>
        <end position="110"/>
    </location>
</feature>
<dbReference type="GO" id="GO:0005886">
    <property type="term" value="C:plasma membrane"/>
    <property type="evidence" value="ECO:0007669"/>
    <property type="project" value="UniProtKB-SubCell"/>
</dbReference>
<dbReference type="InterPro" id="IPR027417">
    <property type="entry name" value="P-loop_NTPase"/>
</dbReference>
<dbReference type="InterPro" id="IPR003439">
    <property type="entry name" value="ABC_transporter-like_ATP-bd"/>
</dbReference>
<feature type="compositionally biased region" description="Basic residues" evidence="8">
    <location>
        <begin position="617"/>
        <end position="630"/>
    </location>
</feature>
<dbReference type="AlphaFoldDB" id="A0A9X1L9D5"/>
<dbReference type="Proteomes" id="UP001139311">
    <property type="component" value="Unassembled WGS sequence"/>
</dbReference>
<reference evidence="12" key="1">
    <citation type="submission" date="2021-10" db="EMBL/GenBank/DDBJ databases">
        <title>Roseicella aerolatum sp. nov., isolated from aerosols of e-waste dismantling site.</title>
        <authorList>
            <person name="Qin T."/>
        </authorList>
    </citation>
    <scope>NUCLEOTIDE SEQUENCE</scope>
    <source>
        <strain evidence="12">GB24</strain>
    </source>
</reference>
<evidence type="ECO:0000313" key="13">
    <source>
        <dbReference type="Proteomes" id="UP001139311"/>
    </source>
</evidence>
<evidence type="ECO:0000313" key="12">
    <source>
        <dbReference type="EMBL" id="MCB4823569.1"/>
    </source>
</evidence>
<dbReference type="PROSITE" id="PS50893">
    <property type="entry name" value="ABC_TRANSPORTER_2"/>
    <property type="match status" value="1"/>
</dbReference>
<dbReference type="InterPro" id="IPR036640">
    <property type="entry name" value="ABC1_TM_sf"/>
</dbReference>
<evidence type="ECO:0000256" key="5">
    <source>
        <dbReference type="ARBA" id="ARBA00022840"/>
    </source>
</evidence>
<feature type="region of interest" description="Disordered" evidence="8">
    <location>
        <begin position="1"/>
        <end position="20"/>
    </location>
</feature>
<dbReference type="SMART" id="SM00382">
    <property type="entry name" value="AAA"/>
    <property type="match status" value="1"/>
</dbReference>
<dbReference type="PANTHER" id="PTHR11384">
    <property type="entry name" value="ATP-BINDING CASSETTE, SUB-FAMILY D MEMBER"/>
    <property type="match status" value="1"/>
</dbReference>
<feature type="domain" description="ABC transmembrane type-1" evidence="11">
    <location>
        <begin position="53"/>
        <end position="350"/>
    </location>
</feature>
<dbReference type="InterPro" id="IPR050835">
    <property type="entry name" value="ABC_transporter_sub-D"/>
</dbReference>
<organism evidence="12 13">
    <name type="scientific">Roseicella aerolata</name>
    <dbReference type="NCBI Taxonomy" id="2883479"/>
    <lineage>
        <taxon>Bacteria</taxon>
        <taxon>Pseudomonadati</taxon>
        <taxon>Pseudomonadota</taxon>
        <taxon>Alphaproteobacteria</taxon>
        <taxon>Acetobacterales</taxon>
        <taxon>Roseomonadaceae</taxon>
        <taxon>Roseicella</taxon>
    </lineage>
</organism>
<keyword evidence="3 9" id="KW-0812">Transmembrane</keyword>
<evidence type="ECO:0000256" key="6">
    <source>
        <dbReference type="ARBA" id="ARBA00022989"/>
    </source>
</evidence>
<keyword evidence="5 12" id="KW-0067">ATP-binding</keyword>
<gene>
    <name evidence="12" type="ORF">LHA35_17705</name>
</gene>
<dbReference type="InterPro" id="IPR011527">
    <property type="entry name" value="ABC1_TM_dom"/>
</dbReference>